<dbReference type="Proteomes" id="UP001611383">
    <property type="component" value="Chromosome"/>
</dbReference>
<evidence type="ECO:0000256" key="1">
    <source>
        <dbReference type="SAM" id="Phobius"/>
    </source>
</evidence>
<evidence type="ECO:0008006" key="4">
    <source>
        <dbReference type="Google" id="ProtNLM"/>
    </source>
</evidence>
<gene>
    <name evidence="2" type="ORF">F0U60_45670</name>
</gene>
<keyword evidence="1" id="KW-1133">Transmembrane helix</keyword>
<evidence type="ECO:0000313" key="3">
    <source>
        <dbReference type="Proteomes" id="UP001611383"/>
    </source>
</evidence>
<feature type="transmembrane region" description="Helical" evidence="1">
    <location>
        <begin position="115"/>
        <end position="136"/>
    </location>
</feature>
<keyword evidence="3" id="KW-1185">Reference proteome</keyword>
<sequence length="137" mass="14778">MSSLLPAPEGATCASHPEALANWTCGRCGSFMCPACERRVRPEALPMCVACWELRSRTVAQQQDSDSGITLLNVGLGLGLVSLFPFCVAIQLASFVVNIVALVRARTPPARALRWRAWLGLGLTGLGLLVTLVMMWH</sequence>
<proteinExistence type="predicted"/>
<organism evidence="2 3">
    <name type="scientific">Archangium minus</name>
    <dbReference type="NCBI Taxonomy" id="83450"/>
    <lineage>
        <taxon>Bacteria</taxon>
        <taxon>Pseudomonadati</taxon>
        <taxon>Myxococcota</taxon>
        <taxon>Myxococcia</taxon>
        <taxon>Myxococcales</taxon>
        <taxon>Cystobacterineae</taxon>
        <taxon>Archangiaceae</taxon>
        <taxon>Archangium</taxon>
    </lineage>
</organism>
<reference evidence="2 3" key="1">
    <citation type="submission" date="2019-08" db="EMBL/GenBank/DDBJ databases">
        <title>Archangium and Cystobacter genomes.</title>
        <authorList>
            <person name="Chen I.-C.K."/>
            <person name="Wielgoss S."/>
        </authorList>
    </citation>
    <scope>NUCLEOTIDE SEQUENCE [LARGE SCALE GENOMIC DNA]</scope>
    <source>
        <strain evidence="2 3">Cbm 6</strain>
    </source>
</reference>
<dbReference type="EMBL" id="CP043494">
    <property type="protein sequence ID" value="WNG50612.1"/>
    <property type="molecule type" value="Genomic_DNA"/>
</dbReference>
<protein>
    <recommendedName>
        <fullName evidence="4">B box-type domain-containing protein</fullName>
    </recommendedName>
</protein>
<evidence type="ECO:0000313" key="2">
    <source>
        <dbReference type="EMBL" id="WNG50612.1"/>
    </source>
</evidence>
<name>A0ABY9X5D8_9BACT</name>
<feature type="transmembrane region" description="Helical" evidence="1">
    <location>
        <begin position="80"/>
        <end position="103"/>
    </location>
</feature>
<keyword evidence="1" id="KW-0812">Transmembrane</keyword>
<dbReference type="RefSeq" id="WP_395809902.1">
    <property type="nucleotide sequence ID" value="NZ_CP043494.1"/>
</dbReference>
<keyword evidence="1" id="KW-0472">Membrane</keyword>
<accession>A0ABY9X5D8</accession>